<feature type="transmembrane region" description="Helical" evidence="5">
    <location>
        <begin position="41"/>
        <end position="62"/>
    </location>
</feature>
<proteinExistence type="predicted"/>
<evidence type="ECO:0000313" key="8">
    <source>
        <dbReference type="Proteomes" id="UP000048984"/>
    </source>
</evidence>
<reference evidence="7 8" key="2">
    <citation type="submission" date="2015-10" db="EMBL/GenBank/DDBJ databases">
        <title>Draft Genome Sequence of Prosthecomicrobium hirschii ATCC 27832.</title>
        <authorList>
            <person name="Daniel J."/>
            <person name="Givan S.A."/>
            <person name="Brun Y.V."/>
            <person name="Brown P.J."/>
        </authorList>
    </citation>
    <scope>NUCLEOTIDE SEQUENCE [LARGE SCALE GENOMIC DNA]</scope>
    <source>
        <strain evidence="7 8">16</strain>
    </source>
</reference>
<protein>
    <submittedName>
        <fullName evidence="7">Ferric reductase</fullName>
    </submittedName>
</protein>
<dbReference type="InterPro" id="IPR013130">
    <property type="entry name" value="Fe3_Rdtase_TM_dom"/>
</dbReference>
<dbReference type="AlphaFoldDB" id="A0A0P6VMA4"/>
<comment type="subcellular location">
    <subcellularLocation>
        <location evidence="1">Membrane</location>
        <topology evidence="1">Multi-pass membrane protein</topology>
    </subcellularLocation>
</comment>
<feature type="transmembrane region" description="Helical" evidence="5">
    <location>
        <begin position="150"/>
        <end position="170"/>
    </location>
</feature>
<name>A0A0P6VMA4_9HYPH</name>
<dbReference type="Pfam" id="PF01794">
    <property type="entry name" value="Ferric_reduct"/>
    <property type="match status" value="1"/>
</dbReference>
<evidence type="ECO:0000256" key="5">
    <source>
        <dbReference type="SAM" id="Phobius"/>
    </source>
</evidence>
<sequence>MDRSAATPARVWLIWVALVVALAVPIAAAAASPLLAWRGPVYIAAGFAGIAALALQLVQPLLAGGHLPGLSAYRGRRLHRWVGALLVLAVVIHVAGLWITSPPDVVDALLFRSPTPFSNWGVIAMAAVFAVALLALLRRRLRIGPRLWRIVHMTLALVIVLGSIVHAVLIEGTMETMSKVALCALVFVATAKVVADLKGRAKRSASP</sequence>
<organism evidence="7 8">
    <name type="scientific">Prosthecodimorpha hirschii</name>
    <dbReference type="NCBI Taxonomy" id="665126"/>
    <lineage>
        <taxon>Bacteria</taxon>
        <taxon>Pseudomonadati</taxon>
        <taxon>Pseudomonadota</taxon>
        <taxon>Alphaproteobacteria</taxon>
        <taxon>Hyphomicrobiales</taxon>
        <taxon>Ancalomicrobiaceae</taxon>
        <taxon>Prosthecodimorpha</taxon>
    </lineage>
</organism>
<feature type="transmembrane region" description="Helical" evidence="5">
    <location>
        <begin position="120"/>
        <end position="138"/>
    </location>
</feature>
<gene>
    <name evidence="7" type="ORF">ABB55_13175</name>
</gene>
<evidence type="ECO:0000256" key="4">
    <source>
        <dbReference type="ARBA" id="ARBA00023136"/>
    </source>
</evidence>
<keyword evidence="4 5" id="KW-0472">Membrane</keyword>
<evidence type="ECO:0000259" key="6">
    <source>
        <dbReference type="Pfam" id="PF01794"/>
    </source>
</evidence>
<dbReference type="RefSeq" id="WP_054359217.1">
    <property type="nucleotide sequence ID" value="NZ_LJYW01000001.1"/>
</dbReference>
<feature type="domain" description="Ferric oxidoreductase" evidence="6">
    <location>
        <begin position="49"/>
        <end position="162"/>
    </location>
</feature>
<dbReference type="EMBL" id="LJYW01000001">
    <property type="protein sequence ID" value="KPL53054.1"/>
    <property type="molecule type" value="Genomic_DNA"/>
</dbReference>
<reference evidence="7 8" key="1">
    <citation type="submission" date="2015-09" db="EMBL/GenBank/DDBJ databases">
        <authorList>
            <person name="Jackson K.R."/>
            <person name="Lunt B.L."/>
            <person name="Fisher J.N.B."/>
            <person name="Gardner A.V."/>
            <person name="Bailey M.E."/>
            <person name="Deus L.M."/>
            <person name="Earl A.S."/>
            <person name="Gibby P.D."/>
            <person name="Hartmann K.A."/>
            <person name="Liu J.E."/>
            <person name="Manci A.M."/>
            <person name="Nielsen D.A."/>
            <person name="Solomon M.B."/>
            <person name="Breakwell D.P."/>
            <person name="Burnett S.H."/>
            <person name="Grose J.H."/>
        </authorList>
    </citation>
    <scope>NUCLEOTIDE SEQUENCE [LARGE SCALE GENOMIC DNA]</scope>
    <source>
        <strain evidence="7 8">16</strain>
    </source>
</reference>
<keyword evidence="8" id="KW-1185">Reference proteome</keyword>
<dbReference type="GO" id="GO:0016020">
    <property type="term" value="C:membrane"/>
    <property type="evidence" value="ECO:0007669"/>
    <property type="project" value="UniProtKB-SubCell"/>
</dbReference>
<evidence type="ECO:0000313" key="7">
    <source>
        <dbReference type="EMBL" id="KPL53054.1"/>
    </source>
</evidence>
<dbReference type="STRING" id="665126.ABB55_13175"/>
<feature type="transmembrane region" description="Helical" evidence="5">
    <location>
        <begin position="12"/>
        <end position="35"/>
    </location>
</feature>
<evidence type="ECO:0000256" key="2">
    <source>
        <dbReference type="ARBA" id="ARBA00022692"/>
    </source>
</evidence>
<comment type="caution">
    <text evidence="7">The sequence shown here is derived from an EMBL/GenBank/DDBJ whole genome shotgun (WGS) entry which is preliminary data.</text>
</comment>
<evidence type="ECO:0000256" key="1">
    <source>
        <dbReference type="ARBA" id="ARBA00004141"/>
    </source>
</evidence>
<keyword evidence="3 5" id="KW-1133">Transmembrane helix</keyword>
<evidence type="ECO:0000256" key="3">
    <source>
        <dbReference type="ARBA" id="ARBA00022989"/>
    </source>
</evidence>
<accession>A0A0P6VMA4</accession>
<feature type="transmembrane region" description="Helical" evidence="5">
    <location>
        <begin position="82"/>
        <end position="100"/>
    </location>
</feature>
<dbReference type="Proteomes" id="UP000048984">
    <property type="component" value="Unassembled WGS sequence"/>
</dbReference>
<keyword evidence="2 5" id="KW-0812">Transmembrane</keyword>